<dbReference type="GeneID" id="73349507"/>
<evidence type="ECO:0000313" key="2">
    <source>
        <dbReference type="EMBL" id="UQC90042.1"/>
    </source>
</evidence>
<dbReference type="RefSeq" id="XP_049151643.1">
    <property type="nucleotide sequence ID" value="XM_049294497.1"/>
</dbReference>
<proteinExistence type="predicted"/>
<organism evidence="2 3">
    <name type="scientific">Colletotrichum lupini</name>
    <dbReference type="NCBI Taxonomy" id="145971"/>
    <lineage>
        <taxon>Eukaryota</taxon>
        <taxon>Fungi</taxon>
        <taxon>Dikarya</taxon>
        <taxon>Ascomycota</taxon>
        <taxon>Pezizomycotina</taxon>
        <taxon>Sordariomycetes</taxon>
        <taxon>Hypocreomycetidae</taxon>
        <taxon>Glomerellales</taxon>
        <taxon>Glomerellaceae</taxon>
        <taxon>Colletotrichum</taxon>
        <taxon>Colletotrichum acutatum species complex</taxon>
    </lineage>
</organism>
<name>A0A9Q8T6H6_9PEZI</name>
<sequence length="197" mass="21931">MRSEDHLGTRLVSFIHPPACSFKTLVKLMSYLYVVADAIQNFRSLIEGKHRLLTRGNIQLPTPQCNACDVTYPSSEPNIISPEPLVGAHGTAAAVAVPLCLTNRLHQGFSETRLHILRDDTANDLKGLAHRFPWLQRVTTPELGVASFRALLSHLWLFLTLANMLQSLAAARKEERMSTPNTESLTTQHSPLKFVPQ</sequence>
<reference evidence="2" key="1">
    <citation type="journal article" date="2021" name="Mol. Plant Microbe Interact.">
        <title>Complete Genome Sequence of the Plant-Pathogenic Fungus Colletotrichum lupini.</title>
        <authorList>
            <person name="Baroncelli R."/>
            <person name="Pensec F."/>
            <person name="Da Lio D."/>
            <person name="Boufleur T."/>
            <person name="Vicente I."/>
            <person name="Sarrocco S."/>
            <person name="Picot A."/>
            <person name="Baraldi E."/>
            <person name="Sukno S."/>
            <person name="Thon M."/>
            <person name="Le Floch G."/>
        </authorList>
    </citation>
    <scope>NUCLEOTIDE SEQUENCE</scope>
    <source>
        <strain evidence="2">IMI 504893</strain>
    </source>
</reference>
<dbReference type="KEGG" id="clup:CLUP02_15573"/>
<dbReference type="AlphaFoldDB" id="A0A9Q8T6H6"/>
<gene>
    <name evidence="2" type="ORF">CLUP02_15573</name>
</gene>
<protein>
    <submittedName>
        <fullName evidence="2">Uncharacterized protein</fullName>
    </submittedName>
</protein>
<accession>A0A9Q8T6H6</accession>
<feature type="region of interest" description="Disordered" evidence="1">
    <location>
        <begin position="175"/>
        <end position="197"/>
    </location>
</feature>
<keyword evidence="3" id="KW-1185">Reference proteome</keyword>
<dbReference type="EMBL" id="CP019480">
    <property type="protein sequence ID" value="UQC90042.1"/>
    <property type="molecule type" value="Genomic_DNA"/>
</dbReference>
<evidence type="ECO:0000256" key="1">
    <source>
        <dbReference type="SAM" id="MobiDB-lite"/>
    </source>
</evidence>
<dbReference type="Proteomes" id="UP000830671">
    <property type="component" value="Chromosome 8"/>
</dbReference>
<evidence type="ECO:0000313" key="3">
    <source>
        <dbReference type="Proteomes" id="UP000830671"/>
    </source>
</evidence>
<feature type="compositionally biased region" description="Polar residues" evidence="1">
    <location>
        <begin position="178"/>
        <end position="190"/>
    </location>
</feature>